<evidence type="ECO:0000256" key="7">
    <source>
        <dbReference type="ARBA" id="ARBA00022989"/>
    </source>
</evidence>
<name>A0A6P6BKB7_PTEVA</name>
<sequence length="520" mass="57749">MLLSQDASLIRPLNLYLMVYIILVFGTLQTLPDVSDEPCIFKITLRNFRTILSWKLKDHSIVPTHYTLQYAIMSGPEDVITVKDCTNITRSFCDLTDAWVNMSETYTLRVVGHRGNSTLVDCEGSLFPLIDMPLEPPNFEIAGFTDHINVTVEFPPVLPKIVHGEGSSFYLSLVIEEKSGNIVKKHKPKINADIAGNFIYVINELIPNTNYCISVYFEPSNLGTINRSPVKCTRLQPEQESEPSESAKIGALITLFLIAAVIMSTIVTLKRIGYICLRNEFPKMLKFDNFSAWIFPELPPLELVTVLEVIPVNRKKKVWDYNYDESDSDDEAATRTSAGGYTMHGLAGRTLCPASTSSATLEGCSDPDAPDAPDAEETDSPEPEAESESLMAPGPESECTCENAYERRETVLTDLFSEEDSSSTKGSRDKTIFNVDLNSVFMRVLDDDSEVPPVLSLPEETVNLEDPKEMETSLLVASGEGSQPSFPSPSVESWWHEDTPSEKSDTSKSDVDTGDGYIMR</sequence>
<feature type="compositionally biased region" description="Basic and acidic residues" evidence="15">
    <location>
        <begin position="494"/>
        <end position="511"/>
    </location>
</feature>
<feature type="region of interest" description="Disordered" evidence="15">
    <location>
        <begin position="357"/>
        <end position="398"/>
    </location>
</feature>
<dbReference type="Proteomes" id="UP000515202">
    <property type="component" value="Unplaced"/>
</dbReference>
<evidence type="ECO:0000256" key="9">
    <source>
        <dbReference type="ARBA" id="ARBA00023157"/>
    </source>
</evidence>
<dbReference type="OrthoDB" id="8947665at2759"/>
<dbReference type="GO" id="GO:0005615">
    <property type="term" value="C:extracellular space"/>
    <property type="evidence" value="ECO:0007669"/>
    <property type="project" value="UniProtKB-ARBA"/>
</dbReference>
<dbReference type="GeneID" id="105301255"/>
<gene>
    <name evidence="20 21" type="primary">IFNAR2</name>
</gene>
<proteinExistence type="inferred from homology"/>
<evidence type="ECO:0000256" key="14">
    <source>
        <dbReference type="ARBA" id="ARBA00076545"/>
    </source>
</evidence>
<evidence type="ECO:0000256" key="10">
    <source>
        <dbReference type="ARBA" id="ARBA00023170"/>
    </source>
</evidence>
<keyword evidence="7 16" id="KW-1133">Transmembrane helix</keyword>
<protein>
    <recommendedName>
        <fullName evidence="13">Interferon alpha/beta receptor 2</fullName>
    </recommendedName>
    <alternativeName>
        <fullName evidence="14">Type I interferon receptor 2</fullName>
    </alternativeName>
</protein>
<evidence type="ECO:0000256" key="15">
    <source>
        <dbReference type="SAM" id="MobiDB-lite"/>
    </source>
</evidence>
<dbReference type="RefSeq" id="XP_011372137.1">
    <property type="nucleotide sequence ID" value="XM_011373835.2"/>
</dbReference>
<evidence type="ECO:0000256" key="12">
    <source>
        <dbReference type="ARBA" id="ARBA00057968"/>
    </source>
</evidence>
<dbReference type="RefSeq" id="XP_023375481.1">
    <property type="nucleotide sequence ID" value="XM_023519713.1"/>
</dbReference>
<dbReference type="SUPFAM" id="SSF49265">
    <property type="entry name" value="Fibronectin type III"/>
    <property type="match status" value="2"/>
</dbReference>
<feature type="compositionally biased region" description="Polar residues" evidence="15">
    <location>
        <begin position="480"/>
        <end position="491"/>
    </location>
</feature>
<dbReference type="InterPro" id="IPR003961">
    <property type="entry name" value="FN3_dom"/>
</dbReference>
<evidence type="ECO:0000256" key="13">
    <source>
        <dbReference type="ARBA" id="ARBA00068670"/>
    </source>
</evidence>
<dbReference type="PANTHER" id="PTHR20859">
    <property type="entry name" value="INTERFERON/INTERLEUKIN RECEPTOR"/>
    <property type="match status" value="1"/>
</dbReference>
<evidence type="ECO:0000256" key="8">
    <source>
        <dbReference type="ARBA" id="ARBA00023136"/>
    </source>
</evidence>
<reference evidence="20 21" key="1">
    <citation type="submission" date="2025-04" db="UniProtKB">
        <authorList>
            <consortium name="RefSeq"/>
        </authorList>
    </citation>
    <scope>IDENTIFICATION</scope>
    <source>
        <tissue evidence="20 21">Kidney</tissue>
    </source>
</reference>
<dbReference type="InterPro" id="IPR050650">
    <property type="entry name" value="Type-II_Cytokine-TF_Rcpt"/>
</dbReference>
<dbReference type="CTD" id="3455"/>
<feature type="compositionally biased region" description="Acidic residues" evidence="15">
    <location>
        <begin position="368"/>
        <end position="387"/>
    </location>
</feature>
<keyword evidence="3" id="KW-1003">Cell membrane</keyword>
<evidence type="ECO:0000313" key="20">
    <source>
        <dbReference type="RefSeq" id="XP_011372137.1"/>
    </source>
</evidence>
<evidence type="ECO:0000313" key="21">
    <source>
        <dbReference type="RefSeq" id="XP_023375481.1"/>
    </source>
</evidence>
<evidence type="ECO:0000256" key="11">
    <source>
        <dbReference type="ARBA" id="ARBA00023180"/>
    </source>
</evidence>
<dbReference type="Gene3D" id="2.60.40.10">
    <property type="entry name" value="Immunoglobulins"/>
    <property type="match status" value="2"/>
</dbReference>
<organism evidence="19 21">
    <name type="scientific">Pteropus vampyrus</name>
    <name type="common">Large flying fox</name>
    <dbReference type="NCBI Taxonomy" id="132908"/>
    <lineage>
        <taxon>Eukaryota</taxon>
        <taxon>Metazoa</taxon>
        <taxon>Chordata</taxon>
        <taxon>Craniata</taxon>
        <taxon>Vertebrata</taxon>
        <taxon>Euteleostomi</taxon>
        <taxon>Mammalia</taxon>
        <taxon>Eutheria</taxon>
        <taxon>Laurasiatheria</taxon>
        <taxon>Chiroptera</taxon>
        <taxon>Yinpterochiroptera</taxon>
        <taxon>Pteropodoidea</taxon>
        <taxon>Pteropodidae</taxon>
        <taxon>Pteropodinae</taxon>
        <taxon>Pteropus</taxon>
    </lineage>
</organism>
<evidence type="ECO:0000256" key="16">
    <source>
        <dbReference type="SAM" id="Phobius"/>
    </source>
</evidence>
<keyword evidence="19" id="KW-1185">Reference proteome</keyword>
<keyword evidence="8 16" id="KW-0472">Membrane</keyword>
<evidence type="ECO:0000313" key="19">
    <source>
        <dbReference type="Proteomes" id="UP000515202"/>
    </source>
</evidence>
<dbReference type="GO" id="GO:0042018">
    <property type="term" value="F:interleukin-22 receptor activity"/>
    <property type="evidence" value="ECO:0007669"/>
    <property type="project" value="TreeGrafter"/>
</dbReference>
<dbReference type="Pfam" id="PF09294">
    <property type="entry name" value="Interfer-bind"/>
    <property type="match status" value="1"/>
</dbReference>
<comment type="similarity">
    <text evidence="2">Belongs to the type II cytokine receptor family.</text>
</comment>
<evidence type="ECO:0000256" key="6">
    <source>
        <dbReference type="ARBA" id="ARBA00022729"/>
    </source>
</evidence>
<evidence type="ECO:0000256" key="5">
    <source>
        <dbReference type="ARBA" id="ARBA00022692"/>
    </source>
</evidence>
<dbReference type="PANTHER" id="PTHR20859:SF84">
    <property type="entry name" value="INTERFERON ALPHA_BETA RECEPTOR 2"/>
    <property type="match status" value="1"/>
</dbReference>
<keyword evidence="6" id="KW-0732">Signal</keyword>
<feature type="domain" description="Interferon/interleukin receptor" evidence="18">
    <location>
        <begin position="133"/>
        <end position="235"/>
    </location>
</feature>
<feature type="domain" description="Fibronectin type-III" evidence="17">
    <location>
        <begin position="18"/>
        <end position="118"/>
    </location>
</feature>
<dbReference type="AlphaFoldDB" id="A0A6P6BKB7"/>
<dbReference type="GO" id="GO:0004905">
    <property type="term" value="F:type I interferon receptor activity"/>
    <property type="evidence" value="ECO:0007669"/>
    <property type="project" value="TreeGrafter"/>
</dbReference>
<keyword evidence="4" id="KW-0597">Phosphoprotein</keyword>
<dbReference type="InterPro" id="IPR015373">
    <property type="entry name" value="Interferon/interleukin_rcp_dom"/>
</dbReference>
<feature type="transmembrane region" description="Helical" evidence="16">
    <location>
        <begin position="12"/>
        <end position="31"/>
    </location>
</feature>
<dbReference type="InterPro" id="IPR013783">
    <property type="entry name" value="Ig-like_fold"/>
</dbReference>
<keyword evidence="5 16" id="KW-0812">Transmembrane</keyword>
<evidence type="ECO:0000256" key="1">
    <source>
        <dbReference type="ARBA" id="ARBA00004251"/>
    </source>
</evidence>
<evidence type="ECO:0000256" key="3">
    <source>
        <dbReference type="ARBA" id="ARBA00022475"/>
    </source>
</evidence>
<dbReference type="KEGG" id="pvp:105301255"/>
<dbReference type="Pfam" id="PF01108">
    <property type="entry name" value="Tissue_fac"/>
    <property type="match status" value="1"/>
</dbReference>
<evidence type="ECO:0000259" key="18">
    <source>
        <dbReference type="Pfam" id="PF09294"/>
    </source>
</evidence>
<comment type="subcellular location">
    <subcellularLocation>
        <location evidence="1">Cell membrane</location>
        <topology evidence="1">Single-pass type I membrane protein</topology>
    </subcellularLocation>
</comment>
<keyword evidence="10 20" id="KW-0675">Receptor</keyword>
<evidence type="ECO:0000256" key="2">
    <source>
        <dbReference type="ARBA" id="ARBA00005399"/>
    </source>
</evidence>
<dbReference type="FunFam" id="2.60.40.10:FF:000909">
    <property type="entry name" value="Interferon alpha/beta receptor 2"/>
    <property type="match status" value="1"/>
</dbReference>
<evidence type="ECO:0000259" key="17">
    <source>
        <dbReference type="Pfam" id="PF01108"/>
    </source>
</evidence>
<dbReference type="InterPro" id="IPR036116">
    <property type="entry name" value="FN3_sf"/>
</dbReference>
<feature type="region of interest" description="Disordered" evidence="15">
    <location>
        <begin position="476"/>
        <end position="520"/>
    </location>
</feature>
<keyword evidence="11" id="KW-0325">Glycoprotein</keyword>
<keyword evidence="9" id="KW-1015">Disulfide bond</keyword>
<evidence type="ECO:0000256" key="4">
    <source>
        <dbReference type="ARBA" id="ARBA00022553"/>
    </source>
</evidence>
<comment type="function">
    <text evidence="12">Together with IFNAR1, forms the heterodimeric receptor for type I interferons (including interferons alpha, beta, epsilon, omega and kappa). Type I interferon binding activates the JAK-STAT signaling cascade, resulting in transcriptional activation or repression of interferon-regulated genes that encode the effectors of the interferon response. Mechanistically, type I interferon-binding brings the IFNAR1 and IFNAR2 subunits into close proximity with one another, driving their associated Janus kinases (JAKs) (TYK2 bound to IFNAR1 and JAK1 bound to IFNAR2) to cross-phosphorylate one another. The activated kinases phosphorylate specific tyrosine residues on the intracellular domains of IFNAR1 and IFNAR2, forming docking sites for the STAT transcription factors (STAT1, STAT2 and STAT). STAT proteins are then phosphorylated by the JAKs, promoting their translocation into the nucleus to regulate expression of interferon-regulated genes.</text>
</comment>
<dbReference type="GO" id="GO:0005886">
    <property type="term" value="C:plasma membrane"/>
    <property type="evidence" value="ECO:0007669"/>
    <property type="project" value="UniProtKB-SubCell"/>
</dbReference>
<accession>A0A6P6BKB7</accession>